<comment type="caution">
    <text evidence="2">The sequence shown here is derived from an EMBL/GenBank/DDBJ whole genome shotgun (WGS) entry which is preliminary data.</text>
</comment>
<proteinExistence type="predicted"/>
<dbReference type="Proteomes" id="UP001213000">
    <property type="component" value="Unassembled WGS sequence"/>
</dbReference>
<keyword evidence="3" id="KW-1185">Reference proteome</keyword>
<evidence type="ECO:0000256" key="1">
    <source>
        <dbReference type="SAM" id="MobiDB-lite"/>
    </source>
</evidence>
<accession>A0AAD5YWL6</accession>
<feature type="region of interest" description="Disordered" evidence="1">
    <location>
        <begin position="176"/>
        <end position="214"/>
    </location>
</feature>
<protein>
    <submittedName>
        <fullName evidence="2">Uncharacterized protein</fullName>
    </submittedName>
</protein>
<evidence type="ECO:0000313" key="3">
    <source>
        <dbReference type="Proteomes" id="UP001213000"/>
    </source>
</evidence>
<organism evidence="2 3">
    <name type="scientific">Leucocoprinus birnbaumii</name>
    <dbReference type="NCBI Taxonomy" id="56174"/>
    <lineage>
        <taxon>Eukaryota</taxon>
        <taxon>Fungi</taxon>
        <taxon>Dikarya</taxon>
        <taxon>Basidiomycota</taxon>
        <taxon>Agaricomycotina</taxon>
        <taxon>Agaricomycetes</taxon>
        <taxon>Agaricomycetidae</taxon>
        <taxon>Agaricales</taxon>
        <taxon>Agaricineae</taxon>
        <taxon>Agaricaceae</taxon>
        <taxon>Leucocoprinus</taxon>
    </lineage>
</organism>
<name>A0AAD5YWL6_9AGAR</name>
<dbReference type="AlphaFoldDB" id="A0AAD5YWL6"/>
<dbReference type="EMBL" id="JANIEX010000016">
    <property type="protein sequence ID" value="KAJ3576243.1"/>
    <property type="molecule type" value="Genomic_DNA"/>
</dbReference>
<reference evidence="2" key="1">
    <citation type="submission" date="2022-07" db="EMBL/GenBank/DDBJ databases">
        <title>Genome Sequence of Leucocoprinus birnbaumii.</title>
        <authorList>
            <person name="Buettner E."/>
        </authorList>
    </citation>
    <scope>NUCLEOTIDE SEQUENCE</scope>
    <source>
        <strain evidence="2">VT141</strain>
    </source>
</reference>
<sequence>MSWRSLKWDDRLINYAGTQVLGIRVTLITGSPRVLKAKSLWLFFMPPRIQPKIYFLQVKTHKTSVHITLPPTATLAELKQEAYDALTCDVAEPLTRLSGAPKDPNGMEEDIDEFAMLTDTGLPPTEADVVPRLTSLEDFELCKAIKEKGKMTGEFQVVEANDVELKLSGLLMPAQFTLPPIDDDDEDTTQQQRPLAAGEPSNASLGKRKAREQD</sequence>
<evidence type="ECO:0000313" key="2">
    <source>
        <dbReference type="EMBL" id="KAJ3576243.1"/>
    </source>
</evidence>
<gene>
    <name evidence="2" type="ORF">NP233_g576</name>
</gene>